<dbReference type="EMBL" id="JBDJNQ010000010">
    <property type="protein sequence ID" value="MEN5379466.1"/>
    <property type="molecule type" value="Genomic_DNA"/>
</dbReference>
<name>A0ABV0BXR2_9SPHI</name>
<keyword evidence="2" id="KW-1185">Reference proteome</keyword>
<dbReference type="Pfam" id="PF02566">
    <property type="entry name" value="OsmC"/>
    <property type="match status" value="1"/>
</dbReference>
<accession>A0ABV0BXR2</accession>
<evidence type="ECO:0000313" key="2">
    <source>
        <dbReference type="Proteomes" id="UP001409291"/>
    </source>
</evidence>
<dbReference type="Gene3D" id="3.30.300.20">
    <property type="match status" value="1"/>
</dbReference>
<dbReference type="PANTHER" id="PTHR39624">
    <property type="entry name" value="PROTEIN INVOLVED IN RIMO-MEDIATED BETA-METHYLTHIOLATION OF RIBOSOMAL PROTEIN S12 YCAO"/>
    <property type="match status" value="1"/>
</dbReference>
<dbReference type="InterPro" id="IPR036102">
    <property type="entry name" value="OsmC/Ohrsf"/>
</dbReference>
<dbReference type="InterPro" id="IPR015946">
    <property type="entry name" value="KH_dom-like_a/b"/>
</dbReference>
<reference evidence="1 2" key="1">
    <citation type="submission" date="2024-04" db="EMBL/GenBank/DDBJ databases">
        <title>WGS of bacteria from Torrens River.</title>
        <authorList>
            <person name="Wyrsch E.R."/>
            <person name="Drigo B."/>
        </authorList>
    </citation>
    <scope>NUCLEOTIDE SEQUENCE [LARGE SCALE GENOMIC DNA]</scope>
    <source>
        <strain evidence="1 2">TWI391</strain>
    </source>
</reference>
<protein>
    <submittedName>
        <fullName evidence="1">OsmC family protein</fullName>
    </submittedName>
</protein>
<dbReference type="SUPFAM" id="SSF82784">
    <property type="entry name" value="OsmC-like"/>
    <property type="match status" value="1"/>
</dbReference>
<proteinExistence type="predicted"/>
<comment type="caution">
    <text evidence="1">The sequence shown here is derived from an EMBL/GenBank/DDBJ whole genome shotgun (WGS) entry which is preliminary data.</text>
</comment>
<dbReference type="InterPro" id="IPR003718">
    <property type="entry name" value="OsmC/Ohr_fam"/>
</dbReference>
<dbReference type="RefSeq" id="WP_021188554.1">
    <property type="nucleotide sequence ID" value="NZ_JBDJLH010000002.1"/>
</dbReference>
<dbReference type="PANTHER" id="PTHR39624:SF2">
    <property type="entry name" value="OSMC-LIKE PROTEIN"/>
    <property type="match status" value="1"/>
</dbReference>
<sequence length="131" mass="14475">MNSAKATIGIDKYKTTVTAGKNSIIVDEPEEKGGLDLGFHPQQLLAASLASCTAITLKMYTDRKEWDIGPIDVEVDIEQSEDKKETKFIRKISYKGNLDDKQKGRIEAIANACPIHKILLSQVTVETRVIA</sequence>
<evidence type="ECO:0000313" key="1">
    <source>
        <dbReference type="EMBL" id="MEN5379466.1"/>
    </source>
</evidence>
<organism evidence="1 2">
    <name type="scientific">Sphingobacterium kitahiroshimense</name>
    <dbReference type="NCBI Taxonomy" id="470446"/>
    <lineage>
        <taxon>Bacteria</taxon>
        <taxon>Pseudomonadati</taxon>
        <taxon>Bacteroidota</taxon>
        <taxon>Sphingobacteriia</taxon>
        <taxon>Sphingobacteriales</taxon>
        <taxon>Sphingobacteriaceae</taxon>
        <taxon>Sphingobacterium</taxon>
    </lineage>
</organism>
<dbReference type="Proteomes" id="UP001409291">
    <property type="component" value="Unassembled WGS sequence"/>
</dbReference>
<gene>
    <name evidence="1" type="ORF">ABE541_19525</name>
</gene>